<evidence type="ECO:0000313" key="1">
    <source>
        <dbReference type="EMBL" id="RSL18066.1"/>
    </source>
</evidence>
<dbReference type="Proteomes" id="UP000269669">
    <property type="component" value="Unassembled WGS sequence"/>
</dbReference>
<dbReference type="Gene3D" id="3.40.50.10320">
    <property type="entry name" value="LmbE-like"/>
    <property type="match status" value="1"/>
</dbReference>
<dbReference type="RefSeq" id="WP_125486475.1">
    <property type="nucleotide sequence ID" value="NZ_RSDW01000001.1"/>
</dbReference>
<evidence type="ECO:0000313" key="2">
    <source>
        <dbReference type="Proteomes" id="UP000269669"/>
    </source>
</evidence>
<dbReference type="AlphaFoldDB" id="A0A3R9PUD0"/>
<comment type="caution">
    <text evidence="1">The sequence shown here is derived from an EMBL/GenBank/DDBJ whole genome shotgun (WGS) entry which is preliminary data.</text>
</comment>
<gene>
    <name evidence="1" type="ORF">EDE15_3622</name>
</gene>
<name>A0A3R9PUD0_9BACT</name>
<dbReference type="SUPFAM" id="SSF102588">
    <property type="entry name" value="LmbE-like"/>
    <property type="match status" value="1"/>
</dbReference>
<sequence>MKILVLSPHRGDAAFSVAVSMGNWLAVEHEVTILNVFSRSLYAPFSDAEFVHENDRLSYVSAMRRREDERFVQQMIDELPRAAKANLQMVDLNLKDAPLRLRCAPEDVSDLAVNPEDPAIGKLRKTLDQRVAAGDVDALVLPLALGEHVDHLTVREAALPLTTELPSAFYEDLPYAATHPSAATNLQALREETGTKWHEELRPVLNQRADLGEAWKRRLILGYASQIDDDEAARVGEFAARYAGGERLWTNQRWIEMAEGCRLSFRFN</sequence>
<organism evidence="1 2">
    <name type="scientific">Edaphobacter aggregans</name>
    <dbReference type="NCBI Taxonomy" id="570835"/>
    <lineage>
        <taxon>Bacteria</taxon>
        <taxon>Pseudomonadati</taxon>
        <taxon>Acidobacteriota</taxon>
        <taxon>Terriglobia</taxon>
        <taxon>Terriglobales</taxon>
        <taxon>Acidobacteriaceae</taxon>
        <taxon>Edaphobacter</taxon>
    </lineage>
</organism>
<reference evidence="1 2" key="1">
    <citation type="submission" date="2018-12" db="EMBL/GenBank/DDBJ databases">
        <title>Sequencing of bacterial isolates from soil warming experiment in Harvard Forest, Massachusetts, USA.</title>
        <authorList>
            <person name="Deangelis K."/>
        </authorList>
    </citation>
    <scope>NUCLEOTIDE SEQUENCE [LARGE SCALE GENOMIC DNA]</scope>
    <source>
        <strain evidence="1 2">EB153</strain>
    </source>
</reference>
<dbReference type="OrthoDB" id="116799at2"/>
<dbReference type="EMBL" id="RSDW01000001">
    <property type="protein sequence ID" value="RSL18066.1"/>
    <property type="molecule type" value="Genomic_DNA"/>
</dbReference>
<accession>A0A3R9PUD0</accession>
<dbReference type="InterPro" id="IPR024078">
    <property type="entry name" value="LmbE-like_dom_sf"/>
</dbReference>
<protein>
    <submittedName>
        <fullName evidence="1">GlcNAc-PI de-N-acetylase</fullName>
    </submittedName>
</protein>
<keyword evidence="2" id="KW-1185">Reference proteome</keyword>
<proteinExistence type="predicted"/>